<comment type="caution">
    <text evidence="1">The sequence shown here is derived from an EMBL/GenBank/DDBJ whole genome shotgun (WGS) entry which is preliminary data.</text>
</comment>
<reference evidence="1 2" key="1">
    <citation type="submission" date="2024-05" db="EMBL/GenBank/DDBJ databases">
        <authorList>
            <person name="Wallberg A."/>
        </authorList>
    </citation>
    <scope>NUCLEOTIDE SEQUENCE [LARGE SCALE GENOMIC DNA]</scope>
</reference>
<evidence type="ECO:0000313" key="1">
    <source>
        <dbReference type="EMBL" id="CAL4112064.1"/>
    </source>
</evidence>
<keyword evidence="2" id="KW-1185">Reference proteome</keyword>
<name>A0AAV2R6F0_MEGNR</name>
<dbReference type="AlphaFoldDB" id="A0AAV2R6F0"/>
<accession>A0AAV2R6F0</accession>
<protein>
    <submittedName>
        <fullName evidence="1">Uncharacterized protein</fullName>
    </submittedName>
</protein>
<gene>
    <name evidence="1" type="ORF">MNOR_LOCUS19783</name>
</gene>
<organism evidence="1 2">
    <name type="scientific">Meganyctiphanes norvegica</name>
    <name type="common">Northern krill</name>
    <name type="synonym">Thysanopoda norvegica</name>
    <dbReference type="NCBI Taxonomy" id="48144"/>
    <lineage>
        <taxon>Eukaryota</taxon>
        <taxon>Metazoa</taxon>
        <taxon>Ecdysozoa</taxon>
        <taxon>Arthropoda</taxon>
        <taxon>Crustacea</taxon>
        <taxon>Multicrustacea</taxon>
        <taxon>Malacostraca</taxon>
        <taxon>Eumalacostraca</taxon>
        <taxon>Eucarida</taxon>
        <taxon>Euphausiacea</taxon>
        <taxon>Euphausiidae</taxon>
        <taxon>Meganyctiphanes</taxon>
    </lineage>
</organism>
<proteinExistence type="predicted"/>
<evidence type="ECO:0000313" key="2">
    <source>
        <dbReference type="Proteomes" id="UP001497623"/>
    </source>
</evidence>
<sequence length="99" mass="11223">MSAFRRNKATMVLMARKFIKEYLKGSVTKKEVDIREEMNEPGSAGAMSKMRMLLKLQKMIVDTEPVQAKHSLRGAAEVKVVHVKKVSKIRNVFDNHHGG</sequence>
<dbReference type="EMBL" id="CAXKWB010014895">
    <property type="protein sequence ID" value="CAL4112064.1"/>
    <property type="molecule type" value="Genomic_DNA"/>
</dbReference>
<dbReference type="Proteomes" id="UP001497623">
    <property type="component" value="Unassembled WGS sequence"/>
</dbReference>